<name>A0A6S7KEM6_PARCT</name>
<evidence type="ECO:0000313" key="2">
    <source>
        <dbReference type="Proteomes" id="UP001152795"/>
    </source>
</evidence>
<dbReference type="Proteomes" id="UP001152795">
    <property type="component" value="Unassembled WGS sequence"/>
</dbReference>
<proteinExistence type="predicted"/>
<protein>
    <submittedName>
        <fullName evidence="1">Uncharacterized protein</fullName>
    </submittedName>
</protein>
<reference evidence="1" key="1">
    <citation type="submission" date="2020-04" db="EMBL/GenBank/DDBJ databases">
        <authorList>
            <person name="Alioto T."/>
            <person name="Alioto T."/>
            <person name="Gomez Garrido J."/>
        </authorList>
    </citation>
    <scope>NUCLEOTIDE SEQUENCE</scope>
    <source>
        <strain evidence="1">A484AB</strain>
    </source>
</reference>
<dbReference type="AlphaFoldDB" id="A0A6S7KEM6"/>
<gene>
    <name evidence="1" type="ORF">PACLA_8A068438</name>
</gene>
<dbReference type="OrthoDB" id="5987810at2759"/>
<accession>A0A6S7KEM6</accession>
<sequence>MAFQCFRAAKTADEERFALYRKTLDAEMKYATKSGVAVACKKEDRKDVTAEEESLLWEKGLLGGTTAESLLHTVCFTTGKCLV</sequence>
<organism evidence="1 2">
    <name type="scientific">Paramuricea clavata</name>
    <name type="common">Red gorgonian</name>
    <name type="synonym">Violescent sea-whip</name>
    <dbReference type="NCBI Taxonomy" id="317549"/>
    <lineage>
        <taxon>Eukaryota</taxon>
        <taxon>Metazoa</taxon>
        <taxon>Cnidaria</taxon>
        <taxon>Anthozoa</taxon>
        <taxon>Octocorallia</taxon>
        <taxon>Malacalcyonacea</taxon>
        <taxon>Plexauridae</taxon>
        <taxon>Paramuricea</taxon>
    </lineage>
</organism>
<comment type="caution">
    <text evidence="1">The sequence shown here is derived from an EMBL/GenBank/DDBJ whole genome shotgun (WGS) entry which is preliminary data.</text>
</comment>
<keyword evidence="2" id="KW-1185">Reference proteome</keyword>
<dbReference type="EMBL" id="CACRXK020010226">
    <property type="protein sequence ID" value="CAB4018938.1"/>
    <property type="molecule type" value="Genomic_DNA"/>
</dbReference>
<evidence type="ECO:0000313" key="1">
    <source>
        <dbReference type="EMBL" id="CAB4018938.1"/>
    </source>
</evidence>